<sequence>MTSITSEVVSERNSLSPFDVDDSSIHSKDERKRGIAIVIAGFVCNFMIFGIAFTYGVFQEYYTSNEGPLSSQSASKVALIGTTGTALTYAFGVFNKTLTYYFTATQVMLFGSILMSLGLILTGFANEYYQFLLTQGIMFGIGSSCLYLPPVVCAPAYFNKNRGIAMGIVFSGTGFGGLAMASFTRYLISELGWRWCVRILGFINLATTSVVSFMVKEPQSFTKFTHSRGLFQLNQIGSFKVWLQLGASLLQSAGYLIPLIYMSKYSQSLGFSYSEGALFIGINNAVNACFKVIIGYAADRFGRLNMITVCSLFSAATIFGLWMINTKDTFLAFIVLYGVFSGAIISLLPTCLVELFGLQNYQALSGLMYFVRGIGSILGSPIAGLFITGGGINATDYKGSIIYNGSLLVGSTICLIALRFVVLYSNQSKKWRI</sequence>
<feature type="transmembrane region" description="Helical" evidence="3">
    <location>
        <begin position="77"/>
        <end position="95"/>
    </location>
</feature>
<evidence type="ECO:0000259" key="4">
    <source>
        <dbReference type="PROSITE" id="PS50850"/>
    </source>
</evidence>
<feature type="domain" description="Major facilitator superfamily (MFS) profile" evidence="4">
    <location>
        <begin position="33"/>
        <end position="429"/>
    </location>
</feature>
<feature type="transmembrane region" description="Helical" evidence="3">
    <location>
        <begin position="236"/>
        <end position="257"/>
    </location>
</feature>
<evidence type="ECO:0000256" key="1">
    <source>
        <dbReference type="ARBA" id="ARBA00004141"/>
    </source>
</evidence>
<dbReference type="InterPro" id="IPR036259">
    <property type="entry name" value="MFS_trans_sf"/>
</dbReference>
<dbReference type="InterPro" id="IPR020846">
    <property type="entry name" value="MFS_dom"/>
</dbReference>
<dbReference type="Gene3D" id="1.20.1250.20">
    <property type="entry name" value="MFS general substrate transporter like domains"/>
    <property type="match status" value="2"/>
</dbReference>
<dbReference type="EMBL" id="OZ004255">
    <property type="protein sequence ID" value="CAK7901747.1"/>
    <property type="molecule type" value="Genomic_DNA"/>
</dbReference>
<feature type="transmembrane region" description="Helical" evidence="3">
    <location>
        <begin position="277"/>
        <end position="297"/>
    </location>
</feature>
<protein>
    <submittedName>
        <fullName evidence="5">Probable transporter Mch2p</fullName>
    </submittedName>
</protein>
<gene>
    <name evidence="5" type="primary">MCH2</name>
    <name evidence="5" type="ORF">CAAN4_C13498</name>
</gene>
<evidence type="ECO:0000313" key="5">
    <source>
        <dbReference type="EMBL" id="CAK7901747.1"/>
    </source>
</evidence>
<feature type="transmembrane region" description="Helical" evidence="3">
    <location>
        <begin position="330"/>
        <end position="357"/>
    </location>
</feature>
<keyword evidence="3" id="KW-0472">Membrane</keyword>
<dbReference type="InterPro" id="IPR011701">
    <property type="entry name" value="MFS"/>
</dbReference>
<feature type="transmembrane region" description="Helical" evidence="3">
    <location>
        <begin position="165"/>
        <end position="186"/>
    </location>
</feature>
<accession>A0ABP0EEG7</accession>
<dbReference type="Pfam" id="PF07690">
    <property type="entry name" value="MFS_1"/>
    <property type="match status" value="1"/>
</dbReference>
<feature type="transmembrane region" description="Helical" evidence="3">
    <location>
        <begin position="35"/>
        <end position="57"/>
    </location>
</feature>
<comment type="subcellular location">
    <subcellularLocation>
        <location evidence="1">Membrane</location>
        <topology evidence="1">Multi-pass membrane protein</topology>
    </subcellularLocation>
</comment>
<dbReference type="InterPro" id="IPR050327">
    <property type="entry name" value="Proton-linked_MCT"/>
</dbReference>
<dbReference type="PROSITE" id="PS50850">
    <property type="entry name" value="MFS"/>
    <property type="match status" value="1"/>
</dbReference>
<keyword evidence="6" id="KW-1185">Reference proteome</keyword>
<reference evidence="5 6" key="1">
    <citation type="submission" date="2024-01" db="EMBL/GenBank/DDBJ databases">
        <authorList>
            <consortium name="Genoscope - CEA"/>
            <person name="William W."/>
        </authorList>
    </citation>
    <scope>NUCLEOTIDE SEQUENCE [LARGE SCALE GENOMIC DNA]</scope>
    <source>
        <strain evidence="5 6">29B2s-10</strain>
    </source>
</reference>
<evidence type="ECO:0000313" key="6">
    <source>
        <dbReference type="Proteomes" id="UP001497600"/>
    </source>
</evidence>
<evidence type="ECO:0000256" key="3">
    <source>
        <dbReference type="SAM" id="Phobius"/>
    </source>
</evidence>
<dbReference type="PANTHER" id="PTHR11360:SF284">
    <property type="entry name" value="EG:103B4.3 PROTEIN-RELATED"/>
    <property type="match status" value="1"/>
</dbReference>
<dbReference type="SUPFAM" id="SSF103473">
    <property type="entry name" value="MFS general substrate transporter"/>
    <property type="match status" value="1"/>
</dbReference>
<dbReference type="Proteomes" id="UP001497600">
    <property type="component" value="Chromosome C"/>
</dbReference>
<name>A0ABP0EEG7_9ASCO</name>
<feature type="transmembrane region" description="Helical" evidence="3">
    <location>
        <begin position="401"/>
        <end position="424"/>
    </location>
</feature>
<organism evidence="5 6">
    <name type="scientific">[Candida] anglica</name>
    <dbReference type="NCBI Taxonomy" id="148631"/>
    <lineage>
        <taxon>Eukaryota</taxon>
        <taxon>Fungi</taxon>
        <taxon>Dikarya</taxon>
        <taxon>Ascomycota</taxon>
        <taxon>Saccharomycotina</taxon>
        <taxon>Pichiomycetes</taxon>
        <taxon>Debaryomycetaceae</taxon>
        <taxon>Kurtzmaniella</taxon>
    </lineage>
</organism>
<keyword evidence="3" id="KW-1133">Transmembrane helix</keyword>
<comment type="similarity">
    <text evidence="2">Belongs to the major facilitator superfamily. Monocarboxylate porter (TC 2.A.1.13) family.</text>
</comment>
<dbReference type="PANTHER" id="PTHR11360">
    <property type="entry name" value="MONOCARBOXYLATE TRANSPORTER"/>
    <property type="match status" value="1"/>
</dbReference>
<keyword evidence="3" id="KW-0812">Transmembrane</keyword>
<feature type="transmembrane region" description="Helical" evidence="3">
    <location>
        <begin position="369"/>
        <end position="389"/>
    </location>
</feature>
<feature type="transmembrane region" description="Helical" evidence="3">
    <location>
        <begin position="192"/>
        <end position="215"/>
    </location>
</feature>
<feature type="transmembrane region" description="Helical" evidence="3">
    <location>
        <begin position="107"/>
        <end position="125"/>
    </location>
</feature>
<feature type="transmembrane region" description="Helical" evidence="3">
    <location>
        <begin position="137"/>
        <end position="158"/>
    </location>
</feature>
<feature type="transmembrane region" description="Helical" evidence="3">
    <location>
        <begin position="304"/>
        <end position="324"/>
    </location>
</feature>
<evidence type="ECO:0000256" key="2">
    <source>
        <dbReference type="ARBA" id="ARBA00006727"/>
    </source>
</evidence>
<proteinExistence type="inferred from homology"/>